<dbReference type="PANTHER" id="PTHR15742">
    <property type="entry name" value="GIRDIN"/>
    <property type="match status" value="1"/>
</dbReference>
<dbReference type="Proteomes" id="UP000314980">
    <property type="component" value="Unassembled WGS sequence"/>
</dbReference>
<evidence type="ECO:0000313" key="2">
    <source>
        <dbReference type="Ensembl" id="ENSLCAP00010033422.1"/>
    </source>
</evidence>
<dbReference type="InterPro" id="IPR049885">
    <property type="entry name" value="MTCL1-3"/>
</dbReference>
<organism evidence="2 3">
    <name type="scientific">Lates calcarifer</name>
    <name type="common">Barramundi</name>
    <name type="synonym">Holocentrus calcarifer</name>
    <dbReference type="NCBI Taxonomy" id="8187"/>
    <lineage>
        <taxon>Eukaryota</taxon>
        <taxon>Metazoa</taxon>
        <taxon>Chordata</taxon>
        <taxon>Craniata</taxon>
        <taxon>Vertebrata</taxon>
        <taxon>Euteleostomi</taxon>
        <taxon>Actinopterygii</taxon>
        <taxon>Neopterygii</taxon>
        <taxon>Teleostei</taxon>
        <taxon>Neoteleostei</taxon>
        <taxon>Acanthomorphata</taxon>
        <taxon>Carangaria</taxon>
        <taxon>Carangaria incertae sedis</taxon>
        <taxon>Centropomidae</taxon>
        <taxon>Lates</taxon>
    </lineage>
</organism>
<keyword evidence="3" id="KW-1185">Reference proteome</keyword>
<dbReference type="Ensembl" id="ENSLCAT00010034216.1">
    <property type="protein sequence ID" value="ENSLCAP00010033422.1"/>
    <property type="gene ID" value="ENSLCAG00010015713.1"/>
</dbReference>
<keyword evidence="1" id="KW-0175">Coiled coil</keyword>
<dbReference type="GeneTree" id="ENSGT00950000182982"/>
<protein>
    <recommendedName>
        <fullName evidence="4">Suppressor of glucose, autophagy associated 1</fullName>
    </recommendedName>
</protein>
<feature type="coiled-coil region" evidence="1">
    <location>
        <begin position="30"/>
        <end position="64"/>
    </location>
</feature>
<dbReference type="AlphaFoldDB" id="A0A4W6E8H0"/>
<reference evidence="3" key="1">
    <citation type="submission" date="2015-09" db="EMBL/GenBank/DDBJ databases">
        <authorList>
            <person name="Sai Rama Sridatta P."/>
        </authorList>
    </citation>
    <scope>NUCLEOTIDE SEQUENCE [LARGE SCALE GENOMIC DNA]</scope>
</reference>
<proteinExistence type="predicted"/>
<feature type="coiled-coil region" evidence="1">
    <location>
        <begin position="93"/>
        <end position="141"/>
    </location>
</feature>
<dbReference type="PANTHER" id="PTHR15742:SF1">
    <property type="entry name" value="PROTEIN SOGA1"/>
    <property type="match status" value="1"/>
</dbReference>
<name>A0A4W6E8H0_LATCA</name>
<sequence length="163" mass="19416">MHLYSLLFHYVQDEMEEMRSEMLEMRDMYMEEDVYQLQELRQQLEQANKTCRILQYRLRKAERRSLRVAQTGQVDGELIRTLEQDVKVAKDVSIRLHSQLDSVEKKRSRLEKENEELRVRLQDLEVAKQVLQQEIDKVGSKYSNLAVWSQARRGQSSVCQHGC</sequence>
<reference evidence="2" key="2">
    <citation type="submission" date="2025-08" db="UniProtKB">
        <authorList>
            <consortium name="Ensembl"/>
        </authorList>
    </citation>
    <scope>IDENTIFICATION</scope>
</reference>
<evidence type="ECO:0000256" key="1">
    <source>
        <dbReference type="SAM" id="Coils"/>
    </source>
</evidence>
<dbReference type="InParanoid" id="A0A4W6E8H0"/>
<evidence type="ECO:0000313" key="3">
    <source>
        <dbReference type="Proteomes" id="UP000314980"/>
    </source>
</evidence>
<evidence type="ECO:0008006" key="4">
    <source>
        <dbReference type="Google" id="ProtNLM"/>
    </source>
</evidence>
<accession>A0A4W6E8H0</accession>
<reference evidence="2" key="3">
    <citation type="submission" date="2025-09" db="UniProtKB">
        <authorList>
            <consortium name="Ensembl"/>
        </authorList>
    </citation>
    <scope>IDENTIFICATION</scope>
</reference>